<organism evidence="1 2">
    <name type="scientific">Neorhizobium lilium</name>
    <dbReference type="NCBI Taxonomy" id="2503024"/>
    <lineage>
        <taxon>Bacteria</taxon>
        <taxon>Pseudomonadati</taxon>
        <taxon>Pseudomonadota</taxon>
        <taxon>Alphaproteobacteria</taxon>
        <taxon>Hyphomicrobiales</taxon>
        <taxon>Rhizobiaceae</taxon>
        <taxon>Rhizobium/Agrobacterium group</taxon>
        <taxon>Neorhizobium</taxon>
    </lineage>
</organism>
<evidence type="ECO:0000313" key="2">
    <source>
        <dbReference type="Proteomes" id="UP000287687"/>
    </source>
</evidence>
<keyword evidence="2" id="KW-1185">Reference proteome</keyword>
<reference evidence="1 2" key="1">
    <citation type="submission" date="2019-01" db="EMBL/GenBank/DDBJ databases">
        <title>The draft genome of Rhizobium sp. 24NR.</title>
        <authorList>
            <person name="Liu L."/>
            <person name="Liang L."/>
            <person name="Shi S."/>
            <person name="Xu L."/>
            <person name="Wang X."/>
            <person name="Li L."/>
            <person name="Zhang X."/>
        </authorList>
    </citation>
    <scope>NUCLEOTIDE SEQUENCE [LARGE SCALE GENOMIC DNA]</scope>
    <source>
        <strain evidence="1 2">24NR</strain>
    </source>
</reference>
<dbReference type="RefSeq" id="WP_128444838.1">
    <property type="nucleotide sequence ID" value="NZ_SBIP01000004.1"/>
</dbReference>
<comment type="caution">
    <text evidence="1">The sequence shown here is derived from an EMBL/GenBank/DDBJ whole genome shotgun (WGS) entry which is preliminary data.</text>
</comment>
<proteinExistence type="predicted"/>
<protein>
    <submittedName>
        <fullName evidence="1">Uncharacterized protein</fullName>
    </submittedName>
</protein>
<dbReference type="Proteomes" id="UP000287687">
    <property type="component" value="Unassembled WGS sequence"/>
</dbReference>
<accession>A0A3S3S3R2</accession>
<name>A0A3S3S3R2_9HYPH</name>
<dbReference type="EMBL" id="SBIP01000004">
    <property type="protein sequence ID" value="RWX75960.1"/>
    <property type="molecule type" value="Genomic_DNA"/>
</dbReference>
<evidence type="ECO:0000313" key="1">
    <source>
        <dbReference type="EMBL" id="RWX75960.1"/>
    </source>
</evidence>
<gene>
    <name evidence="1" type="ORF">EPK99_20025</name>
</gene>
<dbReference type="AlphaFoldDB" id="A0A3S3S3R2"/>
<sequence>MKTLGGALDSGAVEVAGDISDAGGTWKLKRLDAIAQMDDPKLRENNRYVLRYMAGNSADYDDARFLLTFTSMALLKDAAWQKGKLDGQAEAIRSGYIRDPRTGTQWRLHPVPFDSE</sequence>